<gene>
    <name evidence="1" type="ORF">HMPREF9418_1888</name>
    <name evidence="2" type="ORF">MON40_07535</name>
</gene>
<dbReference type="EMBL" id="AFQE01000091">
    <property type="protein sequence ID" value="EGQ76474.1"/>
    <property type="molecule type" value="Genomic_DNA"/>
</dbReference>
<proteinExistence type="predicted"/>
<dbReference type="EMBL" id="CP094241">
    <property type="protein sequence ID" value="UNV83884.1"/>
    <property type="molecule type" value="Genomic_DNA"/>
</dbReference>
<evidence type="ECO:0000313" key="4">
    <source>
        <dbReference type="Proteomes" id="UP000829455"/>
    </source>
</evidence>
<dbReference type="RefSeq" id="WP_003778908.1">
    <property type="nucleotide sequence ID" value="NZ_CP094241.1"/>
</dbReference>
<dbReference type="Proteomes" id="UP000829455">
    <property type="component" value="Chromosome"/>
</dbReference>
<organism evidence="1 3">
    <name type="scientific">Neisseria macacae ATCC 33926</name>
    <dbReference type="NCBI Taxonomy" id="997348"/>
    <lineage>
        <taxon>Bacteria</taxon>
        <taxon>Pseudomonadati</taxon>
        <taxon>Pseudomonadota</taxon>
        <taxon>Betaproteobacteria</taxon>
        <taxon>Neisseriales</taxon>
        <taxon>Neisseriaceae</taxon>
        <taxon>Neisseria</taxon>
    </lineage>
</organism>
<dbReference type="AlphaFoldDB" id="A0AA36UJD2"/>
<evidence type="ECO:0000313" key="2">
    <source>
        <dbReference type="EMBL" id="UNV83884.1"/>
    </source>
</evidence>
<accession>A0AA36UJD2</accession>
<evidence type="ECO:0000313" key="3">
    <source>
        <dbReference type="Proteomes" id="UP000004982"/>
    </source>
</evidence>
<name>A0AA36UJD2_9NEIS</name>
<keyword evidence="4" id="KW-1185">Reference proteome</keyword>
<reference evidence="1 3" key="1">
    <citation type="submission" date="2011-05" db="EMBL/GenBank/DDBJ databases">
        <authorList>
            <person name="Muzny D."/>
            <person name="Qin X."/>
            <person name="Deng J."/>
            <person name="Jiang H."/>
            <person name="Liu Y."/>
            <person name="Qu J."/>
            <person name="Song X.-Z."/>
            <person name="Zhang L."/>
            <person name="Thornton R."/>
            <person name="Coyle M."/>
            <person name="Francisco L."/>
            <person name="Jackson L."/>
            <person name="Javaid M."/>
            <person name="Korchina V."/>
            <person name="Kovar C."/>
            <person name="Mata R."/>
            <person name="Mathew T."/>
            <person name="Ngo R."/>
            <person name="Nguyen L."/>
            <person name="Nguyen N."/>
            <person name="Okwuonu G."/>
            <person name="Ongeri F."/>
            <person name="Pham C."/>
            <person name="Simmons D."/>
            <person name="Wilczek-Boney K."/>
            <person name="Hale W."/>
            <person name="Jakkamsetti A."/>
            <person name="Pham P."/>
            <person name="Ruth R."/>
            <person name="San Lucas F."/>
            <person name="Warren J."/>
            <person name="Zhang J."/>
            <person name="Zhao Z."/>
            <person name="Zhou C."/>
            <person name="Zhu D."/>
            <person name="Lee S."/>
            <person name="Bess C."/>
            <person name="Blankenburg K."/>
            <person name="Forbes L."/>
            <person name="Fu Q."/>
            <person name="Gubbala S."/>
            <person name="Hirani K."/>
            <person name="Jayaseelan J.C."/>
            <person name="Lara F."/>
            <person name="Munidasa M."/>
            <person name="Palculict T."/>
            <person name="Patil S."/>
            <person name="Pu L.-L."/>
            <person name="Saada N."/>
            <person name="Tang L."/>
            <person name="Weissenberger G."/>
            <person name="Zhu Y."/>
            <person name="Hemphill L."/>
            <person name="Shang Y."/>
            <person name="Youmans B."/>
            <person name="Ayvaz T."/>
            <person name="Ross M."/>
            <person name="Santibanez J."/>
            <person name="Aqrawi P."/>
            <person name="Gross S."/>
            <person name="Joshi V."/>
            <person name="Fowler G."/>
            <person name="Nazareth L."/>
            <person name="Reid J."/>
            <person name="Worley K."/>
            <person name="Petrosino J."/>
            <person name="Highlander S."/>
            <person name="Gibbs R."/>
        </authorList>
    </citation>
    <scope>NUCLEOTIDE SEQUENCE [LARGE SCALE GENOMIC DNA]</scope>
    <source>
        <strain evidence="1 3">ATCC 33926</strain>
    </source>
</reference>
<reference evidence="2 4" key="2">
    <citation type="submission" date="2022-03" db="EMBL/GenBank/DDBJ databases">
        <title>Genome sequencing of Neisseria macacae.</title>
        <authorList>
            <person name="Baek M.-G."/>
        </authorList>
    </citation>
    <scope>NUCLEOTIDE SEQUENCE [LARGE SCALE GENOMIC DNA]</scope>
    <source>
        <strain evidence="2 4">ATCC 33926</strain>
    </source>
</reference>
<sequence>MTWETVIGLRIYVHFNTQSKIASGTPTEFGTESDVYTCVEGKV</sequence>
<protein>
    <submittedName>
        <fullName evidence="2">Glutamyl-tRNA amidotransferase</fullName>
    </submittedName>
</protein>
<evidence type="ECO:0000313" key="1">
    <source>
        <dbReference type="EMBL" id="EGQ76474.1"/>
    </source>
</evidence>
<dbReference type="Proteomes" id="UP000004982">
    <property type="component" value="Unassembled WGS sequence"/>
</dbReference>